<dbReference type="AlphaFoldDB" id="B9XM41"/>
<keyword evidence="3" id="KW-0378">Hydrolase</keyword>
<sequence>MQCWARAVFSNGFCLEDKIGFMGIADISSISASQVLIRLFMNQLPFFPRPCNFWSFTPFIMKLAELAWPEVEHLDRDIIVIYPIAALEQHSRHLPFFTDSILCDGVASRLEAALPNEILLLPVQWLGASAHHLGMPGSLTAQSDTYLNILCEPLRCLLQHGFRRVFILNGHGGNIDGFHLALRQLALEFPDSVLAGASYWDLADKEIAAILQGERKNVGHACEFETSMMMYLRPELVRTSEIADDKVKNTSEALKGIYIPLDFKRHTRHGGSGQATLATAAKGKQFMDAIVPKSVEIIKAIKARPIV</sequence>
<dbReference type="GO" id="GO:0009231">
    <property type="term" value="P:riboflavin biosynthetic process"/>
    <property type="evidence" value="ECO:0007669"/>
    <property type="project" value="TreeGrafter"/>
</dbReference>
<dbReference type="Pfam" id="PF02633">
    <property type="entry name" value="Creatininase"/>
    <property type="match status" value="1"/>
</dbReference>
<evidence type="ECO:0000256" key="3">
    <source>
        <dbReference type="ARBA" id="ARBA00022801"/>
    </source>
</evidence>
<dbReference type="Proteomes" id="UP000003688">
    <property type="component" value="Unassembled WGS sequence"/>
</dbReference>
<keyword evidence="2" id="KW-0479">Metal-binding</keyword>
<protein>
    <submittedName>
        <fullName evidence="6">Creatininase</fullName>
    </submittedName>
</protein>
<evidence type="ECO:0000256" key="5">
    <source>
        <dbReference type="ARBA" id="ARBA00024029"/>
    </source>
</evidence>
<dbReference type="STRING" id="320771.Cflav_PD2161"/>
<dbReference type="EMBL" id="ABOX02000033">
    <property type="protein sequence ID" value="EEF59034.1"/>
    <property type="molecule type" value="Genomic_DNA"/>
</dbReference>
<dbReference type="SUPFAM" id="SSF102215">
    <property type="entry name" value="Creatininase"/>
    <property type="match status" value="1"/>
</dbReference>
<dbReference type="Gene3D" id="3.40.50.10310">
    <property type="entry name" value="Creatininase"/>
    <property type="match status" value="1"/>
</dbReference>
<evidence type="ECO:0000256" key="1">
    <source>
        <dbReference type="ARBA" id="ARBA00001947"/>
    </source>
</evidence>
<dbReference type="InterPro" id="IPR024087">
    <property type="entry name" value="Creatininase-like_sf"/>
</dbReference>
<gene>
    <name evidence="6" type="ORF">Cflav_PD2161</name>
</gene>
<dbReference type="InterPro" id="IPR003785">
    <property type="entry name" value="Creatininase/forma_Hydrolase"/>
</dbReference>
<comment type="similarity">
    <text evidence="5">Belongs to the creatininase superfamily.</text>
</comment>
<dbReference type="GO" id="GO:0016811">
    <property type="term" value="F:hydrolase activity, acting on carbon-nitrogen (but not peptide) bonds, in linear amides"/>
    <property type="evidence" value="ECO:0007669"/>
    <property type="project" value="TreeGrafter"/>
</dbReference>
<comment type="cofactor">
    <cofactor evidence="1">
        <name>Zn(2+)</name>
        <dbReference type="ChEBI" id="CHEBI:29105"/>
    </cofactor>
</comment>
<evidence type="ECO:0000256" key="2">
    <source>
        <dbReference type="ARBA" id="ARBA00022723"/>
    </source>
</evidence>
<dbReference type="GO" id="GO:0046872">
    <property type="term" value="F:metal ion binding"/>
    <property type="evidence" value="ECO:0007669"/>
    <property type="project" value="UniProtKB-KW"/>
</dbReference>
<evidence type="ECO:0000256" key="4">
    <source>
        <dbReference type="ARBA" id="ARBA00022833"/>
    </source>
</evidence>
<accession>B9XM41</accession>
<reference evidence="6 7" key="1">
    <citation type="journal article" date="2011" name="J. Bacteriol.">
        <title>Genome sequence of 'Pedosphaera parvula' Ellin514, an aerobic Verrucomicrobial isolate from pasture soil.</title>
        <authorList>
            <person name="Kant R."/>
            <person name="van Passel M.W."/>
            <person name="Sangwan P."/>
            <person name="Palva A."/>
            <person name="Lucas S."/>
            <person name="Copeland A."/>
            <person name="Lapidus A."/>
            <person name="Glavina Del Rio T."/>
            <person name="Dalin E."/>
            <person name="Tice H."/>
            <person name="Bruce D."/>
            <person name="Goodwin L."/>
            <person name="Pitluck S."/>
            <person name="Chertkov O."/>
            <person name="Larimer F.W."/>
            <person name="Land M.L."/>
            <person name="Hauser L."/>
            <person name="Brettin T.S."/>
            <person name="Detter J.C."/>
            <person name="Han S."/>
            <person name="de Vos W.M."/>
            <person name="Janssen P.H."/>
            <person name="Smidt H."/>
        </authorList>
    </citation>
    <scope>NUCLEOTIDE SEQUENCE [LARGE SCALE GENOMIC DNA]</scope>
    <source>
        <strain evidence="6 7">Ellin514</strain>
    </source>
</reference>
<evidence type="ECO:0000313" key="7">
    <source>
        <dbReference type="Proteomes" id="UP000003688"/>
    </source>
</evidence>
<evidence type="ECO:0000313" key="6">
    <source>
        <dbReference type="EMBL" id="EEF59034.1"/>
    </source>
</evidence>
<organism evidence="6 7">
    <name type="scientific">Pedosphaera parvula (strain Ellin514)</name>
    <dbReference type="NCBI Taxonomy" id="320771"/>
    <lineage>
        <taxon>Bacteria</taxon>
        <taxon>Pseudomonadati</taxon>
        <taxon>Verrucomicrobiota</taxon>
        <taxon>Pedosphaerae</taxon>
        <taxon>Pedosphaerales</taxon>
        <taxon>Pedosphaeraceae</taxon>
        <taxon>Pedosphaera</taxon>
    </lineage>
</organism>
<keyword evidence="7" id="KW-1185">Reference proteome</keyword>
<dbReference type="PANTHER" id="PTHR35005:SF1">
    <property type="entry name" value="2-AMINO-5-FORMYLAMINO-6-RIBOSYLAMINOPYRIMIDIN-4(3H)-ONE 5'-MONOPHOSPHATE DEFORMYLASE"/>
    <property type="match status" value="1"/>
</dbReference>
<dbReference type="PANTHER" id="PTHR35005">
    <property type="entry name" value="3-DEHYDRO-SCYLLO-INOSOSE HYDROLASE"/>
    <property type="match status" value="1"/>
</dbReference>
<name>B9XM41_PEDPL</name>
<comment type="caution">
    <text evidence="6">The sequence shown here is derived from an EMBL/GenBank/DDBJ whole genome shotgun (WGS) entry which is preliminary data.</text>
</comment>
<proteinExistence type="inferred from homology"/>
<keyword evidence="4" id="KW-0862">Zinc</keyword>